<evidence type="ECO:0000313" key="2">
    <source>
        <dbReference type="EMBL" id="KAK1854326.1"/>
    </source>
</evidence>
<reference evidence="2" key="1">
    <citation type="submission" date="2023-01" db="EMBL/GenBank/DDBJ databases">
        <title>Colletotrichum chrysophilum M932 genome sequence.</title>
        <authorList>
            <person name="Baroncelli R."/>
        </authorList>
    </citation>
    <scope>NUCLEOTIDE SEQUENCE</scope>
    <source>
        <strain evidence="2">M932</strain>
    </source>
</reference>
<evidence type="ECO:0000256" key="1">
    <source>
        <dbReference type="SAM" id="Phobius"/>
    </source>
</evidence>
<accession>A0AAD9ERS6</accession>
<sequence>MTTRPVRFSGVCGSAALLHSPNPMPTPCFPASASICSPQTVASLPLMTAGHPLPTSSTHAHNTKRGHHNHSLLALLCLRLASSPSLLNYRRSSTVIAHQVAPLACGELFLALLIPLGIPRRRMHFIA</sequence>
<feature type="transmembrane region" description="Helical" evidence="1">
    <location>
        <begin position="96"/>
        <end position="118"/>
    </location>
</feature>
<protein>
    <submittedName>
        <fullName evidence="2">Uncharacterized protein</fullName>
    </submittedName>
</protein>
<name>A0AAD9ERS6_9PEZI</name>
<keyword evidence="1" id="KW-0472">Membrane</keyword>
<organism evidence="2 3">
    <name type="scientific">Colletotrichum chrysophilum</name>
    <dbReference type="NCBI Taxonomy" id="1836956"/>
    <lineage>
        <taxon>Eukaryota</taxon>
        <taxon>Fungi</taxon>
        <taxon>Dikarya</taxon>
        <taxon>Ascomycota</taxon>
        <taxon>Pezizomycotina</taxon>
        <taxon>Sordariomycetes</taxon>
        <taxon>Hypocreomycetidae</taxon>
        <taxon>Glomerellales</taxon>
        <taxon>Glomerellaceae</taxon>
        <taxon>Colletotrichum</taxon>
        <taxon>Colletotrichum gloeosporioides species complex</taxon>
    </lineage>
</organism>
<keyword evidence="1" id="KW-0812">Transmembrane</keyword>
<proteinExistence type="predicted"/>
<keyword evidence="3" id="KW-1185">Reference proteome</keyword>
<dbReference type="EMBL" id="JAQOWY010000039">
    <property type="protein sequence ID" value="KAK1854326.1"/>
    <property type="molecule type" value="Genomic_DNA"/>
</dbReference>
<gene>
    <name evidence="2" type="ORF">CCHR01_03056</name>
</gene>
<keyword evidence="1" id="KW-1133">Transmembrane helix</keyword>
<evidence type="ECO:0000313" key="3">
    <source>
        <dbReference type="Proteomes" id="UP001243330"/>
    </source>
</evidence>
<comment type="caution">
    <text evidence="2">The sequence shown here is derived from an EMBL/GenBank/DDBJ whole genome shotgun (WGS) entry which is preliminary data.</text>
</comment>
<dbReference type="AlphaFoldDB" id="A0AAD9ERS6"/>
<dbReference type="Proteomes" id="UP001243330">
    <property type="component" value="Unassembled WGS sequence"/>
</dbReference>